<dbReference type="OrthoDB" id="185373at2759"/>
<dbReference type="GeneID" id="54453419"/>
<accession>A0A6A6Z8C8</accession>
<reference evidence="4" key="3">
    <citation type="submission" date="2025-04" db="UniProtKB">
        <authorList>
            <consortium name="RefSeq"/>
        </authorList>
    </citation>
    <scope>IDENTIFICATION</scope>
    <source>
        <strain evidence="4">CBS 304.34</strain>
    </source>
</reference>
<evidence type="ECO:0000256" key="1">
    <source>
        <dbReference type="PROSITE-ProRule" id="PRU00708"/>
    </source>
</evidence>
<dbReference type="InterPro" id="IPR050667">
    <property type="entry name" value="PPR-containing_protein"/>
</dbReference>
<keyword evidence="3" id="KW-1185">Reference proteome</keyword>
<evidence type="ECO:0000313" key="4">
    <source>
        <dbReference type="RefSeq" id="XP_033584234.1"/>
    </source>
</evidence>
<dbReference type="PANTHER" id="PTHR47939">
    <property type="entry name" value="MEMBRANE-ASSOCIATED SALT-INDUCIBLE PROTEIN-LIKE"/>
    <property type="match status" value="1"/>
</dbReference>
<dbReference type="Proteomes" id="UP000504636">
    <property type="component" value="Unplaced"/>
</dbReference>
<evidence type="ECO:0008006" key="5">
    <source>
        <dbReference type="Google" id="ProtNLM"/>
    </source>
</evidence>
<dbReference type="Pfam" id="PF13812">
    <property type="entry name" value="PPR_3"/>
    <property type="match status" value="1"/>
</dbReference>
<protein>
    <recommendedName>
        <fullName evidence="5">TPR-like protein</fullName>
    </recommendedName>
</protein>
<dbReference type="PROSITE" id="PS51375">
    <property type="entry name" value="PPR"/>
    <property type="match status" value="1"/>
</dbReference>
<dbReference type="InterPro" id="IPR002885">
    <property type="entry name" value="PPR_rpt"/>
</dbReference>
<gene>
    <name evidence="2 4" type="ORF">BDZ99DRAFT_12122</name>
</gene>
<dbReference type="EMBL" id="MU003692">
    <property type="protein sequence ID" value="KAF2817270.1"/>
    <property type="molecule type" value="Genomic_DNA"/>
</dbReference>
<dbReference type="PANTHER" id="PTHR47939:SF1">
    <property type="entry name" value="OS04G0684500 PROTEIN"/>
    <property type="match status" value="1"/>
</dbReference>
<reference evidence="4" key="2">
    <citation type="submission" date="2020-04" db="EMBL/GenBank/DDBJ databases">
        <authorList>
            <consortium name="NCBI Genome Project"/>
        </authorList>
    </citation>
    <scope>NUCLEOTIDE SEQUENCE</scope>
    <source>
        <strain evidence="4">CBS 304.34</strain>
    </source>
</reference>
<evidence type="ECO:0000313" key="2">
    <source>
        <dbReference type="EMBL" id="KAF2817270.1"/>
    </source>
</evidence>
<proteinExistence type="predicted"/>
<dbReference type="RefSeq" id="XP_033584234.1">
    <property type="nucleotide sequence ID" value="XM_033712526.1"/>
</dbReference>
<reference evidence="2 4" key="1">
    <citation type="journal article" date="2020" name="Stud. Mycol.">
        <title>101 Dothideomycetes genomes: a test case for predicting lifestyles and emergence of pathogens.</title>
        <authorList>
            <person name="Haridas S."/>
            <person name="Albert R."/>
            <person name="Binder M."/>
            <person name="Bloem J."/>
            <person name="Labutti K."/>
            <person name="Salamov A."/>
            <person name="Andreopoulos B."/>
            <person name="Baker S."/>
            <person name="Barry K."/>
            <person name="Bills G."/>
            <person name="Bluhm B."/>
            <person name="Cannon C."/>
            <person name="Castanera R."/>
            <person name="Culley D."/>
            <person name="Daum C."/>
            <person name="Ezra D."/>
            <person name="Gonzalez J."/>
            <person name="Henrissat B."/>
            <person name="Kuo A."/>
            <person name="Liang C."/>
            <person name="Lipzen A."/>
            <person name="Lutzoni F."/>
            <person name="Magnuson J."/>
            <person name="Mondo S."/>
            <person name="Nolan M."/>
            <person name="Ohm R."/>
            <person name="Pangilinan J."/>
            <person name="Park H.-J."/>
            <person name="Ramirez L."/>
            <person name="Alfaro M."/>
            <person name="Sun H."/>
            <person name="Tritt A."/>
            <person name="Yoshinaga Y."/>
            <person name="Zwiers L.-H."/>
            <person name="Turgeon B."/>
            <person name="Goodwin S."/>
            <person name="Spatafora J."/>
            <person name="Crous P."/>
            <person name="Grigoriev I."/>
        </authorList>
    </citation>
    <scope>NUCLEOTIDE SEQUENCE</scope>
    <source>
        <strain evidence="2 4">CBS 304.34</strain>
    </source>
</reference>
<name>A0A6A6Z8C8_9PEZI</name>
<sequence length="1137" mass="129693">MLERASACLESGGRQLLRRTRRCSKSRRMLHSTFWYHAAGDLGLPIWCAPAAQFETTTISHESLRERANEHRHGGVNTGQSSIALEFLYPAKTLAFIQHLSNIGWDNSNDRRKLHYPASGIRHFSSRSGNVQEFTSLEADPSLAEENEEVEGLLKNTNALQALQALLQSSNDHRRERVVWRLYEFVGEADRTPSLRADLLDYLASSKKSVDAYRLIQVFESLANQDRRASSYCAAITAYLRLNMVGTAVKIHGEAAGRATELSFGSDILLARTIQDNQWDLAFQVREAFASSYHCLNDKTENFEQQSSFLWSGVLAIPELLERAASLLQYAQQFAHNLAPASDRGKSFKIFARAFFPSVIKQALKSKDPDEKSLLDLFDRLQELKLSRKEYYELAISTMLRHSKYMQYTNEGKPHLRLYLMFRTAYLEKTQGVFLPPSEPLIRALMNHLSRFQSYNDRRRWMITVNSLVTDLRQFHSTPGPNNDRRLNPNNLRFIMGMYARAGDAEKVHRIFDELCKSYDESTTSTRHRKQHITSGAIWPLLYVHARRVELHAVVEQFQRISNEFGLQPDTRAWNILLHAYARAEDLDGLVKTFEDFLESGNAPGVDSFGPVLDICARRGDVDSIEALFSKARLLGIPIDRSAILRGALVLAHINSENLPAAEEAMELMVQDKRDGKLDGQLTTTANFLITAYALRQDSTSTMKAYGRYKPHDIPLDSYTYAALMQSLISMRQTNAAFTILTTTMPNNNVQGHAFHYALAIAGFLNEGQLNRAKDAQKRMLLRNVPHSVSSRMAFLQVKVLSELDALKKERPAMAKYRLPRLKEVEEELRQALMESDPSERALKQPRQGMRQTPLNQMVLDGYFETMVLIYGTHGAYDLCKEMFESAAMYRQSNPDAFEAPIGLLTAVMTGHQRAHEHAEVDKCWELARLQAAKLTKLTSKFQDAPMPGAPPLRVARNRSHLLVPTTRVYFRGLASRKAHITIGKMRNVVSSLLDEGYTIDNLTWNEYIQYLARSGYFLDAFTACESYLMPDFVGWRFAAPHYLRVDPHGYLRMDLRRKDTRKHTVMPRYKTLVIMAAALGYIRRQEEMGIEPEPVQKCSLRRLQEVAPKTIRAIETMPVLPDEKLQRRYLMGPRTL</sequence>
<organism evidence="2">
    <name type="scientific">Mytilinidion resinicola</name>
    <dbReference type="NCBI Taxonomy" id="574789"/>
    <lineage>
        <taxon>Eukaryota</taxon>
        <taxon>Fungi</taxon>
        <taxon>Dikarya</taxon>
        <taxon>Ascomycota</taxon>
        <taxon>Pezizomycotina</taxon>
        <taxon>Dothideomycetes</taxon>
        <taxon>Pleosporomycetidae</taxon>
        <taxon>Mytilinidiales</taxon>
        <taxon>Mytilinidiaceae</taxon>
        <taxon>Mytilinidion</taxon>
    </lineage>
</organism>
<dbReference type="InterPro" id="IPR011990">
    <property type="entry name" value="TPR-like_helical_dom_sf"/>
</dbReference>
<evidence type="ECO:0000313" key="3">
    <source>
        <dbReference type="Proteomes" id="UP000504636"/>
    </source>
</evidence>
<feature type="repeat" description="PPR" evidence="1">
    <location>
        <begin position="570"/>
        <end position="604"/>
    </location>
</feature>
<dbReference type="AlphaFoldDB" id="A0A6A6Z8C8"/>
<dbReference type="Gene3D" id="1.25.40.10">
    <property type="entry name" value="Tetratricopeptide repeat domain"/>
    <property type="match status" value="2"/>
</dbReference>